<dbReference type="Proteomes" id="UP001062165">
    <property type="component" value="Chromosome"/>
</dbReference>
<sequence length="86" mass="9486">MHFSGLQSDGRTAGTPLFLQMIRTSTAISLPDGRQVWRPLGTPAATISALDYNWFVHTKLHTCYALFSPTPPLATLIFSHLDVICL</sequence>
<evidence type="ECO:0000313" key="2">
    <source>
        <dbReference type="EMBL" id="UXX79440.1"/>
    </source>
</evidence>
<keyword evidence="3" id="KW-1185">Reference proteome</keyword>
<reference evidence="1" key="1">
    <citation type="submission" date="2022-10" db="EMBL/GenBank/DDBJ databases">
        <title>Comparative genomics and taxonomic characterization of three novel marine species of genus Reichenbachiella exhibiting antioxidant and polysaccharide degradation activities.</title>
        <authorList>
            <person name="Muhammad N."/>
            <person name="Lee Y.-J."/>
            <person name="Ko J."/>
            <person name="Kim S.-G."/>
        </authorList>
    </citation>
    <scope>NUCLEOTIDE SEQUENCE</scope>
    <source>
        <strain evidence="1">Wsw4-B4</strain>
    </source>
</reference>
<dbReference type="EMBL" id="CP106735">
    <property type="protein sequence ID" value="UXX79440.1"/>
    <property type="molecule type" value="Genomic_DNA"/>
</dbReference>
<evidence type="ECO:0000313" key="3">
    <source>
        <dbReference type="Proteomes" id="UP001062165"/>
    </source>
</evidence>
<dbReference type="RefSeq" id="WP_263051177.1">
    <property type="nucleotide sequence ID" value="NZ_CP106735.1"/>
</dbReference>
<gene>
    <name evidence="1" type="ORF">N7E81_18960</name>
    <name evidence="2" type="ORF">N7E81_18995</name>
</gene>
<evidence type="ECO:0000313" key="1">
    <source>
        <dbReference type="EMBL" id="UXX79434.1"/>
    </source>
</evidence>
<organism evidence="1 3">
    <name type="scientific">Reichenbachiella carrageenanivorans</name>
    <dbReference type="NCBI Taxonomy" id="2979869"/>
    <lineage>
        <taxon>Bacteria</taxon>
        <taxon>Pseudomonadati</taxon>
        <taxon>Bacteroidota</taxon>
        <taxon>Cytophagia</taxon>
        <taxon>Cytophagales</taxon>
        <taxon>Reichenbachiellaceae</taxon>
        <taxon>Reichenbachiella</taxon>
    </lineage>
</organism>
<proteinExistence type="predicted"/>
<name>A0ABY6D0I7_9BACT</name>
<dbReference type="EMBL" id="CP106735">
    <property type="protein sequence ID" value="UXX79434.1"/>
    <property type="molecule type" value="Genomic_DNA"/>
</dbReference>
<accession>A0ABY6D0I7</accession>
<protein>
    <submittedName>
        <fullName evidence="1">Uncharacterized protein</fullName>
    </submittedName>
</protein>